<dbReference type="InterPro" id="IPR005828">
    <property type="entry name" value="MFS_sugar_transport-like"/>
</dbReference>
<feature type="transmembrane region" description="Helical" evidence="5">
    <location>
        <begin position="77"/>
        <end position="94"/>
    </location>
</feature>
<dbReference type="PROSITE" id="PS50850">
    <property type="entry name" value="MFS"/>
    <property type="match status" value="1"/>
</dbReference>
<dbReference type="RefSeq" id="WP_206982353.1">
    <property type="nucleotide sequence ID" value="NZ_JAFLQZ010000003.1"/>
</dbReference>
<evidence type="ECO:0000256" key="5">
    <source>
        <dbReference type="SAM" id="Phobius"/>
    </source>
</evidence>
<organism evidence="7 8">
    <name type="scientific">Hymenobacter telluris</name>
    <dbReference type="NCBI Taxonomy" id="2816474"/>
    <lineage>
        <taxon>Bacteria</taxon>
        <taxon>Pseudomonadati</taxon>
        <taxon>Bacteroidota</taxon>
        <taxon>Cytophagia</taxon>
        <taxon>Cytophagales</taxon>
        <taxon>Hymenobacteraceae</taxon>
        <taxon>Hymenobacter</taxon>
    </lineage>
</organism>
<accession>A0A939JCL5</accession>
<proteinExistence type="predicted"/>
<feature type="transmembrane region" description="Helical" evidence="5">
    <location>
        <begin position="12"/>
        <end position="31"/>
    </location>
</feature>
<reference evidence="7" key="1">
    <citation type="submission" date="2021-03" db="EMBL/GenBank/DDBJ databases">
        <authorList>
            <person name="Kim M.K."/>
        </authorList>
    </citation>
    <scope>NUCLEOTIDE SEQUENCE</scope>
    <source>
        <strain evidence="7">BT186</strain>
    </source>
</reference>
<dbReference type="Proteomes" id="UP000664144">
    <property type="component" value="Unassembled WGS sequence"/>
</dbReference>
<dbReference type="GO" id="GO:0022857">
    <property type="term" value="F:transmembrane transporter activity"/>
    <property type="evidence" value="ECO:0007669"/>
    <property type="project" value="InterPro"/>
</dbReference>
<dbReference type="AlphaFoldDB" id="A0A939JCL5"/>
<dbReference type="SUPFAM" id="SSF103473">
    <property type="entry name" value="MFS general substrate transporter"/>
    <property type="match status" value="1"/>
</dbReference>
<protein>
    <submittedName>
        <fullName evidence="7">MFS transporter</fullName>
    </submittedName>
</protein>
<dbReference type="Pfam" id="PF07690">
    <property type="entry name" value="MFS_1"/>
    <property type="match status" value="1"/>
</dbReference>
<evidence type="ECO:0000256" key="1">
    <source>
        <dbReference type="ARBA" id="ARBA00004370"/>
    </source>
</evidence>
<feature type="transmembrane region" description="Helical" evidence="5">
    <location>
        <begin position="250"/>
        <end position="266"/>
    </location>
</feature>
<name>A0A939JCL5_9BACT</name>
<feature type="transmembrane region" description="Helical" evidence="5">
    <location>
        <begin position="165"/>
        <end position="191"/>
    </location>
</feature>
<feature type="transmembrane region" description="Helical" evidence="5">
    <location>
        <begin position="367"/>
        <end position="387"/>
    </location>
</feature>
<dbReference type="GO" id="GO:0016020">
    <property type="term" value="C:membrane"/>
    <property type="evidence" value="ECO:0007669"/>
    <property type="project" value="UniProtKB-SubCell"/>
</dbReference>
<dbReference type="InterPro" id="IPR036259">
    <property type="entry name" value="MFS_trans_sf"/>
</dbReference>
<keyword evidence="2 5" id="KW-0812">Transmembrane</keyword>
<feature type="domain" description="Major facilitator superfamily (MFS) profile" evidence="6">
    <location>
        <begin position="12"/>
        <end position="393"/>
    </location>
</feature>
<dbReference type="Pfam" id="PF00083">
    <property type="entry name" value="Sugar_tr"/>
    <property type="match status" value="1"/>
</dbReference>
<evidence type="ECO:0000256" key="3">
    <source>
        <dbReference type="ARBA" id="ARBA00022989"/>
    </source>
</evidence>
<comment type="subcellular location">
    <subcellularLocation>
        <location evidence="1">Membrane</location>
    </subcellularLocation>
</comment>
<feature type="transmembrane region" description="Helical" evidence="5">
    <location>
        <begin position="46"/>
        <end position="65"/>
    </location>
</feature>
<dbReference type="Gene3D" id="1.20.1250.20">
    <property type="entry name" value="MFS general substrate transporter like domains"/>
    <property type="match status" value="1"/>
</dbReference>
<evidence type="ECO:0000256" key="2">
    <source>
        <dbReference type="ARBA" id="ARBA00022692"/>
    </source>
</evidence>
<feature type="transmembrane region" description="Helical" evidence="5">
    <location>
        <begin position="302"/>
        <end position="326"/>
    </location>
</feature>
<feature type="transmembrane region" description="Helical" evidence="5">
    <location>
        <begin position="278"/>
        <end position="296"/>
    </location>
</feature>
<evidence type="ECO:0000313" key="7">
    <source>
        <dbReference type="EMBL" id="MBO0357417.1"/>
    </source>
</evidence>
<dbReference type="EMBL" id="JAFLQZ010000003">
    <property type="protein sequence ID" value="MBO0357417.1"/>
    <property type="molecule type" value="Genomic_DNA"/>
</dbReference>
<dbReference type="CDD" id="cd17489">
    <property type="entry name" value="MFS_YfcJ_like"/>
    <property type="match status" value="1"/>
</dbReference>
<keyword evidence="4 5" id="KW-0472">Membrane</keyword>
<dbReference type="InterPro" id="IPR011701">
    <property type="entry name" value="MFS"/>
</dbReference>
<dbReference type="PANTHER" id="PTHR23531">
    <property type="entry name" value="QUINOLENE RESISTANCE PROTEIN NORA"/>
    <property type="match status" value="1"/>
</dbReference>
<dbReference type="InterPro" id="IPR020846">
    <property type="entry name" value="MFS_dom"/>
</dbReference>
<keyword evidence="3 5" id="KW-1133">Transmembrane helix</keyword>
<evidence type="ECO:0000256" key="4">
    <source>
        <dbReference type="ARBA" id="ARBA00023136"/>
    </source>
</evidence>
<feature type="transmembrane region" description="Helical" evidence="5">
    <location>
        <begin position="338"/>
        <end position="361"/>
    </location>
</feature>
<dbReference type="InterPro" id="IPR052714">
    <property type="entry name" value="MFS_Exporter"/>
</dbReference>
<dbReference type="PANTHER" id="PTHR23531:SF1">
    <property type="entry name" value="QUINOLENE RESISTANCE PROTEIN NORA"/>
    <property type="match status" value="1"/>
</dbReference>
<feature type="transmembrane region" description="Helical" evidence="5">
    <location>
        <begin position="212"/>
        <end position="230"/>
    </location>
</feature>
<keyword evidence="8" id="KW-1185">Reference proteome</keyword>
<comment type="caution">
    <text evidence="7">The sequence shown here is derived from an EMBL/GenBank/DDBJ whole genome shotgun (WGS) entry which is preliminary data.</text>
</comment>
<gene>
    <name evidence="7" type="ORF">J0X19_05630</name>
</gene>
<sequence length="397" mass="42525">MSATASRTYSTGFWLMCLSSFLFFASFNMLLPELPAYLTGLGGADYKGYIIALFTLTACISRPFSGKLADTVGRIPVMVFGSLVCFVCGFFYPWTATVAGFMGLRLLHGFSTGFKPTATAAFISDIIPLARRGEAMGLLGVAGSLGMAAGPALGPRITAAFSLNTLFYCSSGLALLSLLVQGTLTETLPLAQRQRFSWKLLKLKWNEILEPQVMQPALVTLLCLFPYGAILTVVPDQSTALGLKAADKGLFYLCFTLASLLIRLLAGRVSDTYGRLPVLRVSTVLLTVALGVLMLATHSVPLFLGGAVLFGISTGLNSPALYAWTIDRSHPERRGRGVATMYIALELGIGVGALAAGWIFANQTERLPYVHGLSMVLILLAAIYLFFGVKTQPVEAE</sequence>
<evidence type="ECO:0000313" key="8">
    <source>
        <dbReference type="Proteomes" id="UP000664144"/>
    </source>
</evidence>
<evidence type="ECO:0000259" key="6">
    <source>
        <dbReference type="PROSITE" id="PS50850"/>
    </source>
</evidence>